<dbReference type="CDD" id="cd12912">
    <property type="entry name" value="PDC2_MCP_like"/>
    <property type="match status" value="1"/>
</dbReference>
<protein>
    <submittedName>
        <fullName evidence="13">Methyl-accepting chemotaxis protein</fullName>
    </submittedName>
</protein>
<name>A0ABX5FN35_9BACL</name>
<keyword evidence="14" id="KW-1185">Reference proteome</keyword>
<proteinExistence type="inferred from homology"/>
<dbReference type="PROSITE" id="PS50885">
    <property type="entry name" value="HAMP"/>
    <property type="match status" value="1"/>
</dbReference>
<dbReference type="GeneID" id="95752189"/>
<evidence type="ECO:0000256" key="6">
    <source>
        <dbReference type="ARBA" id="ARBA00023136"/>
    </source>
</evidence>
<dbReference type="InterPro" id="IPR003660">
    <property type="entry name" value="HAMP_dom"/>
</dbReference>
<dbReference type="EMBL" id="PXZO01000038">
    <property type="protein sequence ID" value="PSK07901.1"/>
    <property type="molecule type" value="Genomic_DNA"/>
</dbReference>
<dbReference type="PANTHER" id="PTHR32089:SF112">
    <property type="entry name" value="LYSOZYME-LIKE PROTEIN-RELATED"/>
    <property type="match status" value="1"/>
</dbReference>
<dbReference type="Gene3D" id="3.30.450.20">
    <property type="entry name" value="PAS domain"/>
    <property type="match status" value="2"/>
</dbReference>
<dbReference type="CDD" id="cd11386">
    <property type="entry name" value="MCP_signal"/>
    <property type="match status" value="1"/>
</dbReference>
<dbReference type="PROSITE" id="PS50111">
    <property type="entry name" value="CHEMOTAXIS_TRANSDUC_2"/>
    <property type="match status" value="1"/>
</dbReference>
<keyword evidence="3" id="KW-0145">Chemotaxis</keyword>
<evidence type="ECO:0000256" key="7">
    <source>
        <dbReference type="ARBA" id="ARBA00023224"/>
    </source>
</evidence>
<evidence type="ECO:0000313" key="14">
    <source>
        <dbReference type="Proteomes" id="UP000241645"/>
    </source>
</evidence>
<evidence type="ECO:0000256" key="9">
    <source>
        <dbReference type="PROSITE-ProRule" id="PRU00284"/>
    </source>
</evidence>
<sequence length="687" mass="74662">MAWRNTISFKMILLLTCVILITFSLLGYWIYSETRALIVSNVEKSLQKNSESIVADVDALLEEKAVLVRQMATNQQFLKLLGSDLDRDTVQTDTRYQDVMASLDAIAGTDPLLSLVWIAHERGNFLLGNGKTLSKPDWDIQTRPWHEEAGAKDDVWFSDPYVDAMTGKLVISAILPVKDGGKVLGFVAIDLLLDKLPEIMNVYKLGESGYNFLLSDDSTVLYHPQTELVMKAKFTEQEGDRARIATKMIKGESGIEEADIDGVKKYVAYSPIPITGWSVGATISVKEALAELEQYNTILLVGMVLSGSGLVLVVYILTRRLLKRLLGLTTVLQVLSTGDLTVNWRDSSRDELGVAADSLNTMIDSFRTTIQQAHDTVAILAGSSQQLTAVSAEAAQMGNRIDAAMSSIMRGTESQHEGAQQTALAMNEMAEGVQRVATSATEVSALTQDSQVIAEQGNLLLQQVVTHMHGIRKTVGQSSEDMDKLEQMTKQIGTIVAVINEIAMQTQLLSLNASIEAARAGEHGRGFSVVASEVKKLAEQTTNSLGDITSMIHDIQSMTDKAAATLLSGVKEVEQGVHLIEQAGEMVGGIYRNIVEITGQTEEVSASTEEISAGTEEVAASMNEIVAISRSASEHTREVKQSVTSQLTAMKEIAQAAESLSNTADQLQESLFHFSVENEGKVQNSQN</sequence>
<dbReference type="InterPro" id="IPR029151">
    <property type="entry name" value="Sensor-like_sf"/>
</dbReference>
<dbReference type="Gene3D" id="1.10.8.500">
    <property type="entry name" value="HAMP domain in histidine kinase"/>
    <property type="match status" value="1"/>
</dbReference>
<dbReference type="SMART" id="SM00304">
    <property type="entry name" value="HAMP"/>
    <property type="match status" value="1"/>
</dbReference>
<keyword evidence="2" id="KW-1003">Cell membrane</keyword>
<feature type="domain" description="Methyl-accepting transducer" evidence="11">
    <location>
        <begin position="390"/>
        <end position="626"/>
    </location>
</feature>
<dbReference type="Proteomes" id="UP000241645">
    <property type="component" value="Unassembled WGS sequence"/>
</dbReference>
<dbReference type="CDD" id="cd06225">
    <property type="entry name" value="HAMP"/>
    <property type="match status" value="1"/>
</dbReference>
<reference evidence="13 14" key="1">
    <citation type="submission" date="2018-03" db="EMBL/GenBank/DDBJ databases">
        <title>Brevisbacillus phylogenomics.</title>
        <authorList>
            <person name="Dunlap C."/>
        </authorList>
    </citation>
    <scope>NUCLEOTIDE SEQUENCE [LARGE SCALE GENOMIC DNA]</scope>
    <source>
        <strain evidence="13 14">NRRL B-41110</strain>
    </source>
</reference>
<evidence type="ECO:0000313" key="13">
    <source>
        <dbReference type="EMBL" id="PSK07901.1"/>
    </source>
</evidence>
<dbReference type="Pfam" id="PF02743">
    <property type="entry name" value="dCache_1"/>
    <property type="match status" value="1"/>
</dbReference>
<dbReference type="Gene3D" id="1.10.287.950">
    <property type="entry name" value="Methyl-accepting chemotaxis protein"/>
    <property type="match status" value="1"/>
</dbReference>
<dbReference type="PANTHER" id="PTHR32089">
    <property type="entry name" value="METHYL-ACCEPTING CHEMOTAXIS PROTEIN MCPB"/>
    <property type="match status" value="1"/>
</dbReference>
<comment type="subcellular location">
    <subcellularLocation>
        <location evidence="1">Cell membrane</location>
        <topology evidence="1">Multi-pass membrane protein</topology>
    </subcellularLocation>
</comment>
<keyword evidence="6 10" id="KW-0472">Membrane</keyword>
<dbReference type="SUPFAM" id="SSF103190">
    <property type="entry name" value="Sensory domain-like"/>
    <property type="match status" value="1"/>
</dbReference>
<feature type="transmembrane region" description="Helical" evidence="10">
    <location>
        <begin position="12"/>
        <end position="31"/>
    </location>
</feature>
<dbReference type="InterPro" id="IPR033479">
    <property type="entry name" value="dCache_1"/>
</dbReference>
<evidence type="ECO:0000256" key="4">
    <source>
        <dbReference type="ARBA" id="ARBA00022692"/>
    </source>
</evidence>
<evidence type="ECO:0000256" key="2">
    <source>
        <dbReference type="ARBA" id="ARBA00022475"/>
    </source>
</evidence>
<feature type="domain" description="HAMP" evidence="12">
    <location>
        <begin position="319"/>
        <end position="371"/>
    </location>
</feature>
<dbReference type="SUPFAM" id="SSF58104">
    <property type="entry name" value="Methyl-accepting chemotaxis protein (MCP) signaling domain"/>
    <property type="match status" value="1"/>
</dbReference>
<evidence type="ECO:0000259" key="12">
    <source>
        <dbReference type="PROSITE" id="PS50885"/>
    </source>
</evidence>
<accession>A0ABX5FN35</accession>
<dbReference type="Pfam" id="PF00672">
    <property type="entry name" value="HAMP"/>
    <property type="match status" value="1"/>
</dbReference>
<evidence type="ECO:0000256" key="1">
    <source>
        <dbReference type="ARBA" id="ARBA00004651"/>
    </source>
</evidence>
<evidence type="ECO:0000259" key="11">
    <source>
        <dbReference type="PROSITE" id="PS50111"/>
    </source>
</evidence>
<comment type="caution">
    <text evidence="13">The sequence shown here is derived from an EMBL/GenBank/DDBJ whole genome shotgun (WGS) entry which is preliminary data.</text>
</comment>
<comment type="similarity">
    <text evidence="8">Belongs to the methyl-accepting chemotaxis (MCP) protein family.</text>
</comment>
<evidence type="ECO:0000256" key="3">
    <source>
        <dbReference type="ARBA" id="ARBA00022500"/>
    </source>
</evidence>
<gene>
    <name evidence="13" type="ORF">C7R92_19015</name>
</gene>
<dbReference type="Pfam" id="PF00015">
    <property type="entry name" value="MCPsignal"/>
    <property type="match status" value="1"/>
</dbReference>
<feature type="transmembrane region" description="Helical" evidence="10">
    <location>
        <begin position="298"/>
        <end position="317"/>
    </location>
</feature>
<dbReference type="CDD" id="cd12913">
    <property type="entry name" value="PDC1_MCP_like"/>
    <property type="match status" value="1"/>
</dbReference>
<evidence type="ECO:0000256" key="10">
    <source>
        <dbReference type="SAM" id="Phobius"/>
    </source>
</evidence>
<evidence type="ECO:0000256" key="5">
    <source>
        <dbReference type="ARBA" id="ARBA00022989"/>
    </source>
</evidence>
<dbReference type="RefSeq" id="WP_106835305.1">
    <property type="nucleotide sequence ID" value="NZ_JARMEW010000056.1"/>
</dbReference>
<keyword evidence="4 10" id="KW-0812">Transmembrane</keyword>
<dbReference type="InterPro" id="IPR004089">
    <property type="entry name" value="MCPsignal_dom"/>
</dbReference>
<organism evidence="13 14">
    <name type="scientific">Brevibacillus porteri</name>
    <dbReference type="NCBI Taxonomy" id="2126350"/>
    <lineage>
        <taxon>Bacteria</taxon>
        <taxon>Bacillati</taxon>
        <taxon>Bacillota</taxon>
        <taxon>Bacilli</taxon>
        <taxon>Bacillales</taxon>
        <taxon>Paenibacillaceae</taxon>
        <taxon>Brevibacillus</taxon>
    </lineage>
</organism>
<dbReference type="SMART" id="SM00283">
    <property type="entry name" value="MA"/>
    <property type="match status" value="1"/>
</dbReference>
<keyword evidence="5 10" id="KW-1133">Transmembrane helix</keyword>
<evidence type="ECO:0000256" key="8">
    <source>
        <dbReference type="ARBA" id="ARBA00029447"/>
    </source>
</evidence>
<keyword evidence="7 9" id="KW-0807">Transducer</keyword>